<keyword evidence="2 5" id="KW-0812">Transmembrane</keyword>
<dbReference type="InParanoid" id="D8RB20"/>
<proteinExistence type="predicted"/>
<evidence type="ECO:0000256" key="5">
    <source>
        <dbReference type="SAM" id="Phobius"/>
    </source>
</evidence>
<name>D8RB20_SELML</name>
<gene>
    <name evidence="8" type="ORF">SELMODRAFT_409313</name>
</gene>
<evidence type="ECO:0000313" key="8">
    <source>
        <dbReference type="EMBL" id="EFJ30415.1"/>
    </source>
</evidence>
<evidence type="ECO:0000256" key="3">
    <source>
        <dbReference type="ARBA" id="ARBA00022989"/>
    </source>
</evidence>
<dbReference type="Proteomes" id="UP000001514">
    <property type="component" value="Unassembled WGS sequence"/>
</dbReference>
<feature type="domain" description="SUN" evidence="7">
    <location>
        <begin position="33"/>
        <end position="198"/>
    </location>
</feature>
<dbReference type="InterPro" id="IPR045120">
    <property type="entry name" value="Suco/Slp1-like"/>
</dbReference>
<organism evidence="9">
    <name type="scientific">Selaginella moellendorffii</name>
    <name type="common">Spikemoss</name>
    <dbReference type="NCBI Taxonomy" id="88036"/>
    <lineage>
        <taxon>Eukaryota</taxon>
        <taxon>Viridiplantae</taxon>
        <taxon>Streptophyta</taxon>
        <taxon>Embryophyta</taxon>
        <taxon>Tracheophyta</taxon>
        <taxon>Lycopodiopsida</taxon>
        <taxon>Selaginellales</taxon>
        <taxon>Selaginellaceae</taxon>
        <taxon>Selaginella</taxon>
    </lineage>
</organism>
<evidence type="ECO:0000256" key="2">
    <source>
        <dbReference type="ARBA" id="ARBA00022692"/>
    </source>
</evidence>
<keyword evidence="9" id="KW-1185">Reference proteome</keyword>
<evidence type="ECO:0000259" key="7">
    <source>
        <dbReference type="PROSITE" id="PS51469"/>
    </source>
</evidence>
<dbReference type="Pfam" id="PF07738">
    <property type="entry name" value="Sad1_UNC"/>
    <property type="match status" value="1"/>
</dbReference>
<keyword evidence="6" id="KW-0732">Signal</keyword>
<comment type="subcellular location">
    <subcellularLocation>
        <location evidence="1">Endomembrane system</location>
    </subcellularLocation>
</comment>
<evidence type="ECO:0000256" key="1">
    <source>
        <dbReference type="ARBA" id="ARBA00004308"/>
    </source>
</evidence>
<sequence length="286" mass="32304">MALVFFVILLLCSIFQLGIPTLGGGPVPKFQVTSLAEYKRMVNTNEYEGPFVRLEEHNYAAAANGARVVSFNKEAQGGGNILNRDKDRHYSSPCSAEDKFVVVELSKETFVGAILIANYDEDSSYPRDLELLGSLEYPTEEWTLLGRLEAKDDIGAFQAFILPRTDHWVRYLKLRILSHHREESRCTLGTMMVYEPLIKRTRPKVFDSSFKPQQPPSPAPPTCTCKSAKELLGEETQKILAKARSCDAWTFDPYIALLAVPLILFQFSLAYRCGLVDQRNNHDMKC</sequence>
<feature type="transmembrane region" description="Helical" evidence="5">
    <location>
        <begin position="254"/>
        <end position="275"/>
    </location>
</feature>
<dbReference type="GO" id="GO:0016020">
    <property type="term" value="C:membrane"/>
    <property type="evidence" value="ECO:0000318"/>
    <property type="project" value="GO_Central"/>
</dbReference>
<feature type="chain" id="PRO_5003121658" description="SUN domain-containing protein" evidence="6">
    <location>
        <begin position="19"/>
        <end position="286"/>
    </location>
</feature>
<dbReference type="EMBL" id="GL377575">
    <property type="protein sequence ID" value="EFJ30415.1"/>
    <property type="molecule type" value="Genomic_DNA"/>
</dbReference>
<dbReference type="SUPFAM" id="SSF49785">
    <property type="entry name" value="Galactose-binding domain-like"/>
    <property type="match status" value="1"/>
</dbReference>
<reference evidence="8 9" key="1">
    <citation type="journal article" date="2011" name="Science">
        <title>The Selaginella genome identifies genetic changes associated with the evolution of vascular plants.</title>
        <authorList>
            <person name="Banks J.A."/>
            <person name="Nishiyama T."/>
            <person name="Hasebe M."/>
            <person name="Bowman J.L."/>
            <person name="Gribskov M."/>
            <person name="dePamphilis C."/>
            <person name="Albert V.A."/>
            <person name="Aono N."/>
            <person name="Aoyama T."/>
            <person name="Ambrose B.A."/>
            <person name="Ashton N.W."/>
            <person name="Axtell M.J."/>
            <person name="Barker E."/>
            <person name="Barker M.S."/>
            <person name="Bennetzen J.L."/>
            <person name="Bonawitz N.D."/>
            <person name="Chapple C."/>
            <person name="Cheng C."/>
            <person name="Correa L.G."/>
            <person name="Dacre M."/>
            <person name="DeBarry J."/>
            <person name="Dreyer I."/>
            <person name="Elias M."/>
            <person name="Engstrom E.M."/>
            <person name="Estelle M."/>
            <person name="Feng L."/>
            <person name="Finet C."/>
            <person name="Floyd S.K."/>
            <person name="Frommer W.B."/>
            <person name="Fujita T."/>
            <person name="Gramzow L."/>
            <person name="Gutensohn M."/>
            <person name="Harholt J."/>
            <person name="Hattori M."/>
            <person name="Heyl A."/>
            <person name="Hirai T."/>
            <person name="Hiwatashi Y."/>
            <person name="Ishikawa M."/>
            <person name="Iwata M."/>
            <person name="Karol K.G."/>
            <person name="Koehler B."/>
            <person name="Kolukisaoglu U."/>
            <person name="Kubo M."/>
            <person name="Kurata T."/>
            <person name="Lalonde S."/>
            <person name="Li K."/>
            <person name="Li Y."/>
            <person name="Litt A."/>
            <person name="Lyons E."/>
            <person name="Manning G."/>
            <person name="Maruyama T."/>
            <person name="Michael T.P."/>
            <person name="Mikami K."/>
            <person name="Miyazaki S."/>
            <person name="Morinaga S."/>
            <person name="Murata T."/>
            <person name="Mueller-Roeber B."/>
            <person name="Nelson D.R."/>
            <person name="Obara M."/>
            <person name="Oguri Y."/>
            <person name="Olmstead R.G."/>
            <person name="Onodera N."/>
            <person name="Petersen B.L."/>
            <person name="Pils B."/>
            <person name="Prigge M."/>
            <person name="Rensing S.A."/>
            <person name="Riano-Pachon D.M."/>
            <person name="Roberts A.W."/>
            <person name="Sato Y."/>
            <person name="Scheller H.V."/>
            <person name="Schulz B."/>
            <person name="Schulz C."/>
            <person name="Shakirov E.V."/>
            <person name="Shibagaki N."/>
            <person name="Shinohara N."/>
            <person name="Shippen D.E."/>
            <person name="Soerensen I."/>
            <person name="Sotooka R."/>
            <person name="Sugimoto N."/>
            <person name="Sugita M."/>
            <person name="Sumikawa N."/>
            <person name="Tanurdzic M."/>
            <person name="Theissen G."/>
            <person name="Ulvskov P."/>
            <person name="Wakazuki S."/>
            <person name="Weng J.K."/>
            <person name="Willats W.W."/>
            <person name="Wipf D."/>
            <person name="Wolf P.G."/>
            <person name="Yang L."/>
            <person name="Zimmer A.D."/>
            <person name="Zhu Q."/>
            <person name="Mitros T."/>
            <person name="Hellsten U."/>
            <person name="Loque D."/>
            <person name="Otillar R."/>
            <person name="Salamov A."/>
            <person name="Schmutz J."/>
            <person name="Shapiro H."/>
            <person name="Lindquist E."/>
            <person name="Lucas S."/>
            <person name="Rokhsar D."/>
            <person name="Grigoriev I.V."/>
        </authorList>
    </citation>
    <scope>NUCLEOTIDE SEQUENCE [LARGE SCALE GENOMIC DNA]</scope>
</reference>
<dbReference type="Gramene" id="EFJ30415">
    <property type="protein sequence ID" value="EFJ30415"/>
    <property type="gene ID" value="SELMODRAFT_409313"/>
</dbReference>
<dbReference type="PANTHER" id="PTHR12953">
    <property type="entry name" value="MEMBRANE PROTEIN CH1 RELATED"/>
    <property type="match status" value="1"/>
</dbReference>
<accession>D8RB20</accession>
<dbReference type="GO" id="GO:0012505">
    <property type="term" value="C:endomembrane system"/>
    <property type="evidence" value="ECO:0007669"/>
    <property type="project" value="UniProtKB-SubCell"/>
</dbReference>
<dbReference type="InterPro" id="IPR012919">
    <property type="entry name" value="SUN_dom"/>
</dbReference>
<evidence type="ECO:0000256" key="4">
    <source>
        <dbReference type="ARBA" id="ARBA00023136"/>
    </source>
</evidence>
<feature type="signal peptide" evidence="6">
    <location>
        <begin position="1"/>
        <end position="18"/>
    </location>
</feature>
<dbReference type="PROSITE" id="PS51469">
    <property type="entry name" value="SUN"/>
    <property type="match status" value="1"/>
</dbReference>
<keyword evidence="3 5" id="KW-1133">Transmembrane helix</keyword>
<dbReference type="Gene3D" id="2.60.120.260">
    <property type="entry name" value="Galactose-binding domain-like"/>
    <property type="match status" value="1"/>
</dbReference>
<dbReference type="PANTHER" id="PTHR12953:SF0">
    <property type="entry name" value="SUN DOMAIN-CONTAINING OSSIFICATION FACTOR"/>
    <property type="match status" value="1"/>
</dbReference>
<dbReference type="AlphaFoldDB" id="D8RB20"/>
<dbReference type="HOGENOM" id="CLU_974540_0_0_1"/>
<dbReference type="GO" id="GO:0005737">
    <property type="term" value="C:cytoplasm"/>
    <property type="evidence" value="ECO:0000318"/>
    <property type="project" value="GO_Central"/>
</dbReference>
<dbReference type="KEGG" id="smo:SELMODRAFT_409313"/>
<dbReference type="InterPro" id="IPR008979">
    <property type="entry name" value="Galactose-bd-like_sf"/>
</dbReference>
<dbReference type="eggNOG" id="KOG1396">
    <property type="taxonomic scope" value="Eukaryota"/>
</dbReference>
<evidence type="ECO:0000256" key="6">
    <source>
        <dbReference type="SAM" id="SignalP"/>
    </source>
</evidence>
<protein>
    <recommendedName>
        <fullName evidence="7">SUN domain-containing protein</fullName>
    </recommendedName>
</protein>
<evidence type="ECO:0000313" key="9">
    <source>
        <dbReference type="Proteomes" id="UP000001514"/>
    </source>
</evidence>
<keyword evidence="4 5" id="KW-0472">Membrane</keyword>